<dbReference type="RefSeq" id="XP_022244995.1">
    <property type="nucleotide sequence ID" value="XM_022389287.1"/>
</dbReference>
<protein>
    <submittedName>
        <fullName evidence="3">Uncharacterized protein LOC111083026</fullName>
    </submittedName>
</protein>
<dbReference type="SUPFAM" id="SSF48726">
    <property type="entry name" value="Immunoglobulin"/>
    <property type="match status" value="1"/>
</dbReference>
<gene>
    <name evidence="3" type="primary">LOC111083026</name>
</gene>
<feature type="domain" description="Ig-like" evidence="1">
    <location>
        <begin position="29"/>
        <end position="148"/>
    </location>
</feature>
<evidence type="ECO:0000313" key="3">
    <source>
        <dbReference type="RefSeq" id="XP_022244995.1"/>
    </source>
</evidence>
<name>A0ABM1SMY9_LIMPO</name>
<dbReference type="InterPro" id="IPR007110">
    <property type="entry name" value="Ig-like_dom"/>
</dbReference>
<dbReference type="GeneID" id="111083026"/>
<evidence type="ECO:0000313" key="2">
    <source>
        <dbReference type="Proteomes" id="UP000694941"/>
    </source>
</evidence>
<keyword evidence="2" id="KW-1185">Reference proteome</keyword>
<sequence length="155" mass="17825">MNHFIARAIVIIVGTYMDKVTETSGYIHPTNIDLYPGRFVGTGSVRQLYSSRAIELECDFAESNIQLVSNVVWEKIEGPYPYAHNSPSYECPRCSIRHIDIDNYRYNVRDLQDSSFLRIKDVLIDDYGVYRCSGTSQLSRSGDTETVYKIVEFFQ</sequence>
<dbReference type="InterPro" id="IPR013783">
    <property type="entry name" value="Ig-like_fold"/>
</dbReference>
<evidence type="ECO:0000259" key="1">
    <source>
        <dbReference type="PROSITE" id="PS50835"/>
    </source>
</evidence>
<reference evidence="3" key="1">
    <citation type="submission" date="2025-08" db="UniProtKB">
        <authorList>
            <consortium name="RefSeq"/>
        </authorList>
    </citation>
    <scope>IDENTIFICATION</scope>
    <source>
        <tissue evidence="3">Muscle</tissue>
    </source>
</reference>
<dbReference type="PROSITE" id="PS50835">
    <property type="entry name" value="IG_LIKE"/>
    <property type="match status" value="1"/>
</dbReference>
<dbReference type="Proteomes" id="UP000694941">
    <property type="component" value="Unplaced"/>
</dbReference>
<proteinExistence type="predicted"/>
<dbReference type="Gene3D" id="2.60.40.10">
    <property type="entry name" value="Immunoglobulins"/>
    <property type="match status" value="1"/>
</dbReference>
<organism evidence="2 3">
    <name type="scientific">Limulus polyphemus</name>
    <name type="common">Atlantic horseshoe crab</name>
    <dbReference type="NCBI Taxonomy" id="6850"/>
    <lineage>
        <taxon>Eukaryota</taxon>
        <taxon>Metazoa</taxon>
        <taxon>Ecdysozoa</taxon>
        <taxon>Arthropoda</taxon>
        <taxon>Chelicerata</taxon>
        <taxon>Merostomata</taxon>
        <taxon>Xiphosura</taxon>
        <taxon>Limulidae</taxon>
        <taxon>Limulus</taxon>
    </lineage>
</organism>
<accession>A0ABM1SMY9</accession>
<dbReference type="InterPro" id="IPR036179">
    <property type="entry name" value="Ig-like_dom_sf"/>
</dbReference>